<keyword evidence="5" id="KW-1185">Reference proteome</keyword>
<dbReference type="SUPFAM" id="SSF53756">
    <property type="entry name" value="UDP-Glycosyltransferase/glycogen phosphorylase"/>
    <property type="match status" value="1"/>
</dbReference>
<dbReference type="InterPro" id="IPR050194">
    <property type="entry name" value="Glycosyltransferase_grp1"/>
</dbReference>
<feature type="domain" description="SRP54-type proteins GTP-binding" evidence="3">
    <location>
        <begin position="265"/>
        <end position="278"/>
    </location>
</feature>
<evidence type="ECO:0000259" key="3">
    <source>
        <dbReference type="PROSITE" id="PS00300"/>
    </source>
</evidence>
<evidence type="ECO:0000256" key="2">
    <source>
        <dbReference type="ARBA" id="ARBA00023134"/>
    </source>
</evidence>
<protein>
    <submittedName>
        <fullName evidence="4">Glycosyltransferase family 4 protein</fullName>
    </submittedName>
</protein>
<proteinExistence type="predicted"/>
<reference evidence="4 5" key="1">
    <citation type="submission" date="2021-01" db="EMBL/GenBank/DDBJ databases">
        <title>Brevundimonas vitis sp. nov., an bacterium isolated from grape (Vitis vinifera).</title>
        <authorList>
            <person name="Jiang L."/>
            <person name="Lee J."/>
        </authorList>
    </citation>
    <scope>NUCLEOTIDE SEQUENCE [LARGE SCALE GENOMIC DNA]</scope>
    <source>
        <strain evidence="4 5">GRTSA-9</strain>
    </source>
</reference>
<dbReference type="InterPro" id="IPR028098">
    <property type="entry name" value="Glyco_trans_4-like_N"/>
</dbReference>
<dbReference type="PANTHER" id="PTHR45947:SF13">
    <property type="entry name" value="TRANSFERASE"/>
    <property type="match status" value="1"/>
</dbReference>
<dbReference type="PANTHER" id="PTHR45947">
    <property type="entry name" value="SULFOQUINOVOSYL TRANSFERASE SQD2"/>
    <property type="match status" value="1"/>
</dbReference>
<sequence length="409" mass="43635">MTEPLHVVVVNDRAYPAGGASKVALESAKGLAARGHEVTVMAAMGPPSDDLALAGVRAEVLGQKDLATGARGAVAIQGLWNTQSERELTQLLANRPAGRTIVHVHSWSKALSPSVFAAAGRAGHPVIATLHDYGLACPNAALHIFPTGRPCTLEPMSVPCLTTNCDSRRYHHKLWRIARQVSLEHVARAAHRLDTAICVSAYSHDILRPLLPRSLRTTVVDNPIEAVNEGPADPAANRGFVYVGRFSAEKGVLLLAQATAEANLPIVFVGEGELEADIRRINPAAVLTGWLPGDQVRARMRAGRAVVMPSTWRETQGMVVPEAFAAGLPVITSSDTAPGAATQDGVTGLVFRNGDVEDLKRALTTLASDDTLVRQMGQAAYDQFWAAPPSLDRHVDGLEAVYRRALARL</sequence>
<dbReference type="Gene3D" id="3.40.50.2000">
    <property type="entry name" value="Glycogen Phosphorylase B"/>
    <property type="match status" value="2"/>
</dbReference>
<evidence type="ECO:0000313" key="4">
    <source>
        <dbReference type="EMBL" id="QQQ18217.1"/>
    </source>
</evidence>
<gene>
    <name evidence="4" type="ORF">JIP62_13045</name>
</gene>
<keyword evidence="2" id="KW-0342">GTP-binding</keyword>
<evidence type="ECO:0000256" key="1">
    <source>
        <dbReference type="ARBA" id="ARBA00022741"/>
    </source>
</evidence>
<dbReference type="CDD" id="cd03801">
    <property type="entry name" value="GT4_PimA-like"/>
    <property type="match status" value="1"/>
</dbReference>
<evidence type="ECO:0000313" key="5">
    <source>
        <dbReference type="Proteomes" id="UP000595448"/>
    </source>
</evidence>
<dbReference type="InterPro" id="IPR001296">
    <property type="entry name" value="Glyco_trans_1"/>
</dbReference>
<organism evidence="4 5">
    <name type="scientific">Brevundimonas vitisensis</name>
    <dbReference type="NCBI Taxonomy" id="2800818"/>
    <lineage>
        <taxon>Bacteria</taxon>
        <taxon>Pseudomonadati</taxon>
        <taxon>Pseudomonadota</taxon>
        <taxon>Alphaproteobacteria</taxon>
        <taxon>Caulobacterales</taxon>
        <taxon>Caulobacteraceae</taxon>
        <taxon>Brevundimonas</taxon>
    </lineage>
</organism>
<keyword evidence="1" id="KW-0547">Nucleotide-binding</keyword>
<dbReference type="InterPro" id="IPR000897">
    <property type="entry name" value="SRP54_GTPase_dom"/>
</dbReference>
<dbReference type="EMBL" id="CP067977">
    <property type="protein sequence ID" value="QQQ18217.1"/>
    <property type="molecule type" value="Genomic_DNA"/>
</dbReference>
<dbReference type="Pfam" id="PF00534">
    <property type="entry name" value="Glycos_transf_1"/>
    <property type="match status" value="1"/>
</dbReference>
<dbReference type="Proteomes" id="UP000595448">
    <property type="component" value="Chromosome"/>
</dbReference>
<dbReference type="RefSeq" id="WP_201102589.1">
    <property type="nucleotide sequence ID" value="NZ_CP067977.1"/>
</dbReference>
<dbReference type="PROSITE" id="PS00300">
    <property type="entry name" value="SRP54"/>
    <property type="match status" value="1"/>
</dbReference>
<dbReference type="Pfam" id="PF13439">
    <property type="entry name" value="Glyco_transf_4"/>
    <property type="match status" value="1"/>
</dbReference>
<name>A0ABX7BKW8_9CAUL</name>
<accession>A0ABX7BKW8</accession>